<feature type="compositionally biased region" description="Acidic residues" evidence="1">
    <location>
        <begin position="172"/>
        <end position="189"/>
    </location>
</feature>
<evidence type="ECO:0000256" key="1">
    <source>
        <dbReference type="SAM" id="MobiDB-lite"/>
    </source>
</evidence>
<reference evidence="3" key="1">
    <citation type="submission" date="2015-08" db="EMBL/GenBank/DDBJ databases">
        <title>Complete Genome Sequence of Azospirillum thiophilum BV-S.</title>
        <authorList>
            <person name="Fomenkov A."/>
            <person name="Vincze T."/>
            <person name="Grabovich M."/>
            <person name="Dubinina G."/>
            <person name="Orlova M."/>
            <person name="Belousova E."/>
            <person name="Roberts R.J."/>
        </authorList>
    </citation>
    <scope>NUCLEOTIDE SEQUENCE [LARGE SCALE GENOMIC DNA]</scope>
    <source>
        <strain evidence="3">BV-S</strain>
    </source>
</reference>
<feature type="compositionally biased region" description="Low complexity" evidence="1">
    <location>
        <begin position="141"/>
        <end position="168"/>
    </location>
</feature>
<protein>
    <submittedName>
        <fullName evidence="2">Uncharacterized protein</fullName>
    </submittedName>
</protein>
<keyword evidence="3" id="KW-1185">Reference proteome</keyword>
<evidence type="ECO:0000313" key="3">
    <source>
        <dbReference type="Proteomes" id="UP000069935"/>
    </source>
</evidence>
<dbReference type="RefSeq" id="WP_045582259.1">
    <property type="nucleotide sequence ID" value="NZ_CP012401.1"/>
</dbReference>
<feature type="region of interest" description="Disordered" evidence="1">
    <location>
        <begin position="108"/>
        <end position="251"/>
    </location>
</feature>
<feature type="compositionally biased region" description="Low complexity" evidence="1">
    <location>
        <begin position="190"/>
        <end position="211"/>
    </location>
</feature>
<dbReference type="Proteomes" id="UP000069935">
    <property type="component" value="Chromosome 1"/>
</dbReference>
<sequence>MSIDRSELERLLADRPAGSRSAMQAVRESYGDIGLMRERGLSWAEISDLLATLGVTARDNQPISPVTLRSAFFLVGNEGRGEQAGDTARPTVATPAETLAAVHEAALSAGTKEEMEGEDAGAGMAGSPDTPDVNQDAPQLEAPAAEPATATASAAEPIATDLSEAIPPADDPPADDEAPAANDPDDMAEEASATEAPTPAEQPEVQQPETAVDSPVPEAPDGTQVEAGQEPPHHEAPKPASPAPNLLAPALDPAAESVAIPIADEPVLDPVTDDSPSAGPLAEAPAADDAGPSSESTPKPEPASAAVAQSTRSLASPDKMSHDKPTNVHWKGDRMLGTIFVLNDRGGVGKTLLSHHLMATAMLEGLQLKVVEYEVNERLARLFGPDVVEHRRITQDFMNMMGSADGFYEFWDLIGPELQRGGRLFDFGGNISQWFFNWAEVSGFDYYVGDGERLTFMVPVTVDLASLSTGMTTLERVATIAPKAKRVLVENGFSGPFSQLEDSQYARRKAEMVEREGLHVISMPPCTAPAWARLTGHRLDQVATMTREDLVKLGMTPPVASRSLIIIHEWLRNMRQALSPYLHDAFRQTATATKGR</sequence>
<dbReference type="EMBL" id="CP012401">
    <property type="protein sequence ID" value="ALG72205.1"/>
    <property type="molecule type" value="Genomic_DNA"/>
</dbReference>
<proteinExistence type="predicted"/>
<reference evidence="2 3" key="2">
    <citation type="journal article" date="2016" name="Genome Announc.">
        <title>Complete Genome Sequence of a Strain of Azospirillum thiophilum Isolated from a Sulfide Spring.</title>
        <authorList>
            <person name="Fomenkov A."/>
            <person name="Vincze T."/>
            <person name="Grabovich M."/>
            <person name="Anton B.P."/>
            <person name="Dubinina G."/>
            <person name="Orlova M."/>
            <person name="Belousova E."/>
            <person name="Roberts R.J."/>
        </authorList>
    </citation>
    <scope>NUCLEOTIDE SEQUENCE [LARGE SCALE GENOMIC DNA]</scope>
    <source>
        <strain evidence="2 3">BV-S</strain>
    </source>
</reference>
<dbReference type="KEGG" id="ati:AL072_12105"/>
<accession>A0AAC8ZUY7</accession>
<feature type="region of interest" description="Disordered" evidence="1">
    <location>
        <begin position="267"/>
        <end position="329"/>
    </location>
</feature>
<organism evidence="2 3">
    <name type="scientific">Azospirillum thiophilum</name>
    <dbReference type="NCBI Taxonomy" id="528244"/>
    <lineage>
        <taxon>Bacteria</taxon>
        <taxon>Pseudomonadati</taxon>
        <taxon>Pseudomonadota</taxon>
        <taxon>Alphaproteobacteria</taxon>
        <taxon>Rhodospirillales</taxon>
        <taxon>Azospirillaceae</taxon>
        <taxon>Azospirillum</taxon>
    </lineage>
</organism>
<name>A0AAC8ZUY7_9PROT</name>
<gene>
    <name evidence="2" type="ORF">AL072_12105</name>
</gene>
<dbReference type="AlphaFoldDB" id="A0AAC8ZUY7"/>
<evidence type="ECO:0000313" key="2">
    <source>
        <dbReference type="EMBL" id="ALG72205.1"/>
    </source>
</evidence>
<feature type="compositionally biased region" description="Basic and acidic residues" evidence="1">
    <location>
        <begin position="319"/>
        <end position="329"/>
    </location>
</feature>